<evidence type="ECO:0000313" key="2">
    <source>
        <dbReference type="EMBL" id="BBH07392.1"/>
    </source>
</evidence>
<keyword evidence="1" id="KW-0812">Transmembrane</keyword>
<dbReference type="EMBL" id="AP019303">
    <property type="protein sequence ID" value="BBH07392.1"/>
    <property type="molecule type" value="Genomic_DNA"/>
</dbReference>
<proteinExistence type="predicted"/>
<dbReference type="GO" id="GO:0016192">
    <property type="term" value="P:vesicle-mediated transport"/>
    <property type="evidence" value="ECO:0007669"/>
    <property type="project" value="InterPro"/>
</dbReference>
<protein>
    <submittedName>
        <fullName evidence="2">Cornichon family protein</fullName>
    </submittedName>
</protein>
<accession>A0A4Y1RSQ6</accession>
<organism evidence="2">
    <name type="scientific">Prunus dulcis</name>
    <name type="common">Almond</name>
    <name type="synonym">Amygdalus dulcis</name>
    <dbReference type="NCBI Taxonomy" id="3755"/>
    <lineage>
        <taxon>Eukaryota</taxon>
        <taxon>Viridiplantae</taxon>
        <taxon>Streptophyta</taxon>
        <taxon>Embryophyta</taxon>
        <taxon>Tracheophyta</taxon>
        <taxon>Spermatophyta</taxon>
        <taxon>Magnoliopsida</taxon>
        <taxon>eudicotyledons</taxon>
        <taxon>Gunneridae</taxon>
        <taxon>Pentapetalae</taxon>
        <taxon>rosids</taxon>
        <taxon>fabids</taxon>
        <taxon>Rosales</taxon>
        <taxon>Rosaceae</taxon>
        <taxon>Amygdaloideae</taxon>
        <taxon>Amygdaleae</taxon>
        <taxon>Prunus</taxon>
    </lineage>
</organism>
<keyword evidence="1" id="KW-1133">Transmembrane helix</keyword>
<feature type="transmembrane region" description="Helical" evidence="1">
    <location>
        <begin position="32"/>
        <end position="54"/>
    </location>
</feature>
<dbReference type="InterPro" id="IPR003377">
    <property type="entry name" value="Cornichon"/>
</dbReference>
<evidence type="ECO:0000256" key="1">
    <source>
        <dbReference type="SAM" id="Phobius"/>
    </source>
</evidence>
<name>A0A4Y1RSQ6_PRUDU</name>
<dbReference type="Pfam" id="PF03311">
    <property type="entry name" value="Cornichon"/>
    <property type="match status" value="1"/>
</dbReference>
<reference evidence="2" key="1">
    <citation type="journal article" date="2019" name="Science">
        <title>Mutation of a bHLH transcription factor allowed almond domestication.</title>
        <authorList>
            <person name="Sanchez-Perez R."/>
            <person name="Pavan S."/>
            <person name="Mazzeo R."/>
            <person name="Moldovan C."/>
            <person name="Aiese Cigliano R."/>
            <person name="Del Cueto J."/>
            <person name="Ricciardi F."/>
            <person name="Lotti C."/>
            <person name="Ricciardi L."/>
            <person name="Dicenta F."/>
            <person name="Lopez-Marques R.L."/>
            <person name="Lindberg Moller B."/>
        </authorList>
    </citation>
    <scope>NUCLEOTIDE SEQUENCE</scope>
</reference>
<gene>
    <name evidence="2" type="ORF">Prudu_019319</name>
</gene>
<dbReference type="AlphaFoldDB" id="A0A4Y1RSQ6"/>
<keyword evidence="1" id="KW-0472">Membrane</keyword>
<dbReference type="SMART" id="SM01398">
    <property type="entry name" value="Cornichon"/>
    <property type="match status" value="1"/>
</dbReference>
<sequence length="128" mass="14759">MITIERLESPTQYSPNLRLRGVVDSSSMAWDLIYWLICFCIDLALFASSLYQYVMLTDLEADYINPYELSSRINQLVVPEFVKQQHLIDVTEVFRVLNTEKKCRLVKLDIARASSQLKLAKLEGSIPN</sequence>